<reference evidence="3 4" key="1">
    <citation type="submission" date="2019-02" db="EMBL/GenBank/DDBJ databases">
        <title>Deep-cultivation of Planctomycetes and their phenomic and genomic characterization uncovers novel biology.</title>
        <authorList>
            <person name="Wiegand S."/>
            <person name="Jogler M."/>
            <person name="Boedeker C."/>
            <person name="Pinto D."/>
            <person name="Vollmers J."/>
            <person name="Rivas-Marin E."/>
            <person name="Kohn T."/>
            <person name="Peeters S.H."/>
            <person name="Heuer A."/>
            <person name="Rast P."/>
            <person name="Oberbeckmann S."/>
            <person name="Bunk B."/>
            <person name="Jeske O."/>
            <person name="Meyerdierks A."/>
            <person name="Storesund J.E."/>
            <person name="Kallscheuer N."/>
            <person name="Luecker S."/>
            <person name="Lage O.M."/>
            <person name="Pohl T."/>
            <person name="Merkel B.J."/>
            <person name="Hornburger P."/>
            <person name="Mueller R.-W."/>
            <person name="Bruemmer F."/>
            <person name="Labrenz M."/>
            <person name="Spormann A.M."/>
            <person name="Op den Camp H."/>
            <person name="Overmann J."/>
            <person name="Amann R."/>
            <person name="Jetten M.S.M."/>
            <person name="Mascher T."/>
            <person name="Medema M.H."/>
            <person name="Devos D.P."/>
            <person name="Kaster A.-K."/>
            <person name="Ovreas L."/>
            <person name="Rohde M."/>
            <person name="Galperin M.Y."/>
            <person name="Jogler C."/>
        </authorList>
    </citation>
    <scope>NUCLEOTIDE SEQUENCE [LARGE SCALE GENOMIC DNA]</scope>
    <source>
        <strain evidence="3 4">ETA_A8</strain>
    </source>
</reference>
<dbReference type="EMBL" id="CP036274">
    <property type="protein sequence ID" value="QDU30226.1"/>
    <property type="molecule type" value="Genomic_DNA"/>
</dbReference>
<dbReference type="AlphaFoldDB" id="A0A517YJ26"/>
<feature type="chain" id="PRO_5021866567" evidence="2">
    <location>
        <begin position="26"/>
        <end position="340"/>
    </location>
</feature>
<evidence type="ECO:0000313" key="4">
    <source>
        <dbReference type="Proteomes" id="UP000315017"/>
    </source>
</evidence>
<evidence type="ECO:0000256" key="2">
    <source>
        <dbReference type="SAM" id="SignalP"/>
    </source>
</evidence>
<sequence length="340" mass="37701" precursor="true">MLPAVRNAAVLAVIAITALLCTGCAAIPDRHVHPVYHNPFPQLHRIAILPFFNQSKEPTVDGDELAIAYYNELQNIPGFEVMPVGVSRRFLQASKLQPRTSADFQELARLMHVDAIIVGSVTEYSPYYPPRIGLSVDWYAANPGFHPIPAGYGLPWGTAEEEFIPSALVREAEFALAREQLKTQTPKFDDPALRAAPASGSDGKIAAKQAPSAESAIRQASATTSTDTAVADGHEPTPPWPDPRGFIPLGPTENPPDLRPQYDPIITHTRIYHGQDSEFTQRLEHYYETRDDARFGGWQTYLQRPSDFIRFCCYLHVTETLAARGGAGESRVAWRWPISR</sequence>
<evidence type="ECO:0000313" key="3">
    <source>
        <dbReference type="EMBL" id="QDU30226.1"/>
    </source>
</evidence>
<evidence type="ECO:0000256" key="1">
    <source>
        <dbReference type="SAM" id="MobiDB-lite"/>
    </source>
</evidence>
<dbReference type="Gene3D" id="3.40.50.10610">
    <property type="entry name" value="ABC-type transport auxiliary lipoprotein component"/>
    <property type="match status" value="1"/>
</dbReference>
<accession>A0A517YJ26</accession>
<feature type="compositionally biased region" description="Low complexity" evidence="1">
    <location>
        <begin position="220"/>
        <end position="231"/>
    </location>
</feature>
<feature type="signal peptide" evidence="2">
    <location>
        <begin position="1"/>
        <end position="25"/>
    </location>
</feature>
<keyword evidence="2" id="KW-0732">Signal</keyword>
<name>A0A517YJ26_9BACT</name>
<feature type="region of interest" description="Disordered" evidence="1">
    <location>
        <begin position="183"/>
        <end position="258"/>
    </location>
</feature>
<keyword evidence="4" id="KW-1185">Reference proteome</keyword>
<dbReference type="RefSeq" id="WP_238397565.1">
    <property type="nucleotide sequence ID" value="NZ_CP036274.1"/>
</dbReference>
<dbReference type="Proteomes" id="UP000315017">
    <property type="component" value="Chromosome"/>
</dbReference>
<organism evidence="3 4">
    <name type="scientific">Anatilimnocola aggregata</name>
    <dbReference type="NCBI Taxonomy" id="2528021"/>
    <lineage>
        <taxon>Bacteria</taxon>
        <taxon>Pseudomonadati</taxon>
        <taxon>Planctomycetota</taxon>
        <taxon>Planctomycetia</taxon>
        <taxon>Pirellulales</taxon>
        <taxon>Pirellulaceae</taxon>
        <taxon>Anatilimnocola</taxon>
    </lineage>
</organism>
<proteinExistence type="predicted"/>
<gene>
    <name evidence="3" type="ORF">ETAA8_53450</name>
</gene>
<protein>
    <submittedName>
        <fullName evidence="3">Uncharacterized protein</fullName>
    </submittedName>
</protein>
<dbReference type="KEGG" id="aagg:ETAA8_53450"/>